<dbReference type="SUPFAM" id="SSF88946">
    <property type="entry name" value="Sigma2 domain of RNA polymerase sigma factors"/>
    <property type="match status" value="1"/>
</dbReference>
<dbReference type="PANTHER" id="PTHR43133">
    <property type="entry name" value="RNA POLYMERASE ECF-TYPE SIGMA FACTO"/>
    <property type="match status" value="1"/>
</dbReference>
<dbReference type="InterPro" id="IPR007627">
    <property type="entry name" value="RNA_pol_sigma70_r2"/>
</dbReference>
<dbReference type="Pfam" id="PF08281">
    <property type="entry name" value="Sigma70_r4_2"/>
    <property type="match status" value="1"/>
</dbReference>
<proteinExistence type="inferred from homology"/>
<dbReference type="PANTHER" id="PTHR43133:SF46">
    <property type="entry name" value="RNA POLYMERASE SIGMA-70 FACTOR ECF SUBFAMILY"/>
    <property type="match status" value="1"/>
</dbReference>
<reference evidence="7 8" key="1">
    <citation type="submission" date="2020-06" db="EMBL/GenBank/DDBJ databases">
        <title>Dyadobacter sandarakinus sp. nov., isolated from the soil of the Arctic Yellow River Station.</title>
        <authorList>
            <person name="Zhang Y."/>
            <person name="Peng F."/>
        </authorList>
    </citation>
    <scope>NUCLEOTIDE SEQUENCE [LARGE SCALE GENOMIC DNA]</scope>
    <source>
        <strain evidence="7 8">Q3-56</strain>
    </source>
</reference>
<dbReference type="SUPFAM" id="SSF88659">
    <property type="entry name" value="Sigma3 and sigma4 domains of RNA polymerase sigma factors"/>
    <property type="match status" value="1"/>
</dbReference>
<comment type="similarity">
    <text evidence="1">Belongs to the sigma-70 factor family. ECF subfamily.</text>
</comment>
<dbReference type="NCBIfam" id="TIGR02985">
    <property type="entry name" value="Sig70_bacteroi1"/>
    <property type="match status" value="1"/>
</dbReference>
<dbReference type="InterPro" id="IPR039425">
    <property type="entry name" value="RNA_pol_sigma-70-like"/>
</dbReference>
<dbReference type="RefSeq" id="WP_204663304.1">
    <property type="nucleotide sequence ID" value="NZ_CP056775.1"/>
</dbReference>
<dbReference type="Gene3D" id="1.10.10.10">
    <property type="entry name" value="Winged helix-like DNA-binding domain superfamily/Winged helix DNA-binding domain"/>
    <property type="match status" value="1"/>
</dbReference>
<evidence type="ECO:0000256" key="3">
    <source>
        <dbReference type="ARBA" id="ARBA00023082"/>
    </source>
</evidence>
<keyword evidence="8" id="KW-1185">Reference proteome</keyword>
<dbReference type="Pfam" id="PF04542">
    <property type="entry name" value="Sigma70_r2"/>
    <property type="match status" value="1"/>
</dbReference>
<dbReference type="CDD" id="cd06171">
    <property type="entry name" value="Sigma70_r4"/>
    <property type="match status" value="1"/>
</dbReference>
<dbReference type="Proteomes" id="UP000612680">
    <property type="component" value="Chromosome"/>
</dbReference>
<feature type="domain" description="RNA polymerase sigma-70 region 2" evidence="5">
    <location>
        <begin position="28"/>
        <end position="94"/>
    </location>
</feature>
<dbReference type="InterPro" id="IPR013324">
    <property type="entry name" value="RNA_pol_sigma_r3/r4-like"/>
</dbReference>
<dbReference type="EMBL" id="CP056775">
    <property type="protein sequence ID" value="QRR01216.1"/>
    <property type="molecule type" value="Genomic_DNA"/>
</dbReference>
<dbReference type="InterPro" id="IPR014327">
    <property type="entry name" value="RNA_pol_sigma70_bacteroid"/>
</dbReference>
<dbReference type="InterPro" id="IPR013325">
    <property type="entry name" value="RNA_pol_sigma_r2"/>
</dbReference>
<name>A0ABX7I538_9BACT</name>
<keyword evidence="4" id="KW-0804">Transcription</keyword>
<evidence type="ECO:0000256" key="4">
    <source>
        <dbReference type="ARBA" id="ARBA00023163"/>
    </source>
</evidence>
<organism evidence="7 8">
    <name type="scientific">Dyadobacter sandarakinus</name>
    <dbReference type="NCBI Taxonomy" id="2747268"/>
    <lineage>
        <taxon>Bacteria</taxon>
        <taxon>Pseudomonadati</taxon>
        <taxon>Bacteroidota</taxon>
        <taxon>Cytophagia</taxon>
        <taxon>Cytophagales</taxon>
        <taxon>Spirosomataceae</taxon>
        <taxon>Dyadobacter</taxon>
    </lineage>
</organism>
<evidence type="ECO:0000259" key="5">
    <source>
        <dbReference type="Pfam" id="PF04542"/>
    </source>
</evidence>
<keyword evidence="2" id="KW-0805">Transcription regulation</keyword>
<dbReference type="Gene3D" id="1.10.1740.10">
    <property type="match status" value="1"/>
</dbReference>
<dbReference type="InterPro" id="IPR013249">
    <property type="entry name" value="RNA_pol_sigma70_r4_t2"/>
</dbReference>
<protein>
    <submittedName>
        <fullName evidence="7">RNA polymerase sigma-70 factor</fullName>
    </submittedName>
</protein>
<sequence length="185" mass="21421">MSKKAKFPEEDLAVLISNGSEDAFQQLYYTYFQRIYNYALRFIKAGELAEDIAQEVFIKIWERRDALAQVQHLKSYLYKTCKNMALNMLAKAARDTRLREQIIAAATTFHDDTEAGARQQEYENCLKEAITALPPRRRQIYELVKLEGKSYEEVAAELHISPGTVNDHIVKATRSVREFLLRRGI</sequence>
<dbReference type="NCBIfam" id="TIGR02937">
    <property type="entry name" value="sigma70-ECF"/>
    <property type="match status" value="1"/>
</dbReference>
<evidence type="ECO:0000313" key="7">
    <source>
        <dbReference type="EMBL" id="QRR01216.1"/>
    </source>
</evidence>
<evidence type="ECO:0000259" key="6">
    <source>
        <dbReference type="Pfam" id="PF08281"/>
    </source>
</evidence>
<gene>
    <name evidence="7" type="ORF">HWI92_10015</name>
</gene>
<feature type="domain" description="RNA polymerase sigma factor 70 region 4 type 2" evidence="6">
    <location>
        <begin position="124"/>
        <end position="172"/>
    </location>
</feature>
<dbReference type="InterPro" id="IPR036388">
    <property type="entry name" value="WH-like_DNA-bd_sf"/>
</dbReference>
<keyword evidence="3" id="KW-0731">Sigma factor</keyword>
<accession>A0ABX7I538</accession>
<dbReference type="InterPro" id="IPR014284">
    <property type="entry name" value="RNA_pol_sigma-70_dom"/>
</dbReference>
<evidence type="ECO:0000313" key="8">
    <source>
        <dbReference type="Proteomes" id="UP000612680"/>
    </source>
</evidence>
<evidence type="ECO:0000256" key="1">
    <source>
        <dbReference type="ARBA" id="ARBA00010641"/>
    </source>
</evidence>
<evidence type="ECO:0000256" key="2">
    <source>
        <dbReference type="ARBA" id="ARBA00023015"/>
    </source>
</evidence>